<dbReference type="FunCoup" id="B3LX16">
    <property type="interactions" value="28"/>
</dbReference>
<dbReference type="GO" id="GO:0004984">
    <property type="term" value="F:olfactory receptor activity"/>
    <property type="evidence" value="ECO:0007669"/>
    <property type="project" value="InterPro"/>
</dbReference>
<feature type="transmembrane region" description="Helical" evidence="10">
    <location>
        <begin position="80"/>
        <end position="102"/>
    </location>
</feature>
<keyword evidence="4 10" id="KW-0812">Transmembrane</keyword>
<feature type="transmembrane region" description="Helical" evidence="10">
    <location>
        <begin position="43"/>
        <end position="68"/>
    </location>
</feature>
<dbReference type="PANTHER" id="PTHR21137:SF35">
    <property type="entry name" value="ODORANT RECEPTOR 19A-RELATED"/>
    <property type="match status" value="1"/>
</dbReference>
<evidence type="ECO:0000256" key="3">
    <source>
        <dbReference type="ARBA" id="ARBA00022606"/>
    </source>
</evidence>
<proteinExistence type="inferred from homology"/>
<keyword evidence="3 10" id="KW-0716">Sensory transduction</keyword>
<accession>B3LX16</accession>
<evidence type="ECO:0000256" key="7">
    <source>
        <dbReference type="ARBA" id="ARBA00023136"/>
    </source>
</evidence>
<evidence type="ECO:0000256" key="5">
    <source>
        <dbReference type="ARBA" id="ARBA00022725"/>
    </source>
</evidence>
<gene>
    <name evidence="11" type="primary">Dana\GF16305</name>
    <name evidence="11" type="synonym">dana_GLEANR_17576</name>
    <name evidence="11" type="ORF">GF16305</name>
</gene>
<evidence type="ECO:0000256" key="2">
    <source>
        <dbReference type="ARBA" id="ARBA00022475"/>
    </source>
</evidence>
<comment type="subcellular location">
    <subcellularLocation>
        <location evidence="1 10">Cell membrane</location>
        <topology evidence="1 10">Multi-pass membrane protein</topology>
    </subcellularLocation>
</comment>
<dbReference type="KEGG" id="dan:6499102"/>
<keyword evidence="7 10" id="KW-0472">Membrane</keyword>
<dbReference type="STRING" id="7217.B3LX16"/>
<evidence type="ECO:0000256" key="1">
    <source>
        <dbReference type="ARBA" id="ARBA00004651"/>
    </source>
</evidence>
<evidence type="ECO:0000256" key="6">
    <source>
        <dbReference type="ARBA" id="ARBA00022989"/>
    </source>
</evidence>
<keyword evidence="2" id="KW-1003">Cell membrane</keyword>
<evidence type="ECO:0000313" key="11">
    <source>
        <dbReference type="EMBL" id="EDV43855.1"/>
    </source>
</evidence>
<comment type="similarity">
    <text evidence="10">Belongs to the insect chemoreceptor superfamily. Heteromeric odorant receptor channel (TC 1.A.69) family.</text>
</comment>
<evidence type="ECO:0000256" key="4">
    <source>
        <dbReference type="ARBA" id="ARBA00022692"/>
    </source>
</evidence>
<feature type="transmembrane region" description="Helical" evidence="10">
    <location>
        <begin position="190"/>
        <end position="213"/>
    </location>
</feature>
<dbReference type="Pfam" id="PF02949">
    <property type="entry name" value="7tm_6"/>
    <property type="match status" value="1"/>
</dbReference>
<comment type="caution">
    <text evidence="10">Lacks conserved residue(s) required for the propagation of feature annotation.</text>
</comment>
<organism evidence="11 12">
    <name type="scientific">Drosophila ananassae</name>
    <name type="common">Fruit fly</name>
    <dbReference type="NCBI Taxonomy" id="7217"/>
    <lineage>
        <taxon>Eukaryota</taxon>
        <taxon>Metazoa</taxon>
        <taxon>Ecdysozoa</taxon>
        <taxon>Arthropoda</taxon>
        <taxon>Hexapoda</taxon>
        <taxon>Insecta</taxon>
        <taxon>Pterygota</taxon>
        <taxon>Neoptera</taxon>
        <taxon>Endopterygota</taxon>
        <taxon>Diptera</taxon>
        <taxon>Brachycera</taxon>
        <taxon>Muscomorpha</taxon>
        <taxon>Ephydroidea</taxon>
        <taxon>Drosophilidae</taxon>
        <taxon>Drosophila</taxon>
        <taxon>Sophophora</taxon>
    </lineage>
</organism>
<dbReference type="PANTHER" id="PTHR21137">
    <property type="entry name" value="ODORANT RECEPTOR"/>
    <property type="match status" value="1"/>
</dbReference>
<keyword evidence="9 10" id="KW-0807">Transducer</keyword>
<feature type="transmembrane region" description="Helical" evidence="10">
    <location>
        <begin position="267"/>
        <end position="288"/>
    </location>
</feature>
<dbReference type="OMA" id="KYLEYGM"/>
<evidence type="ECO:0000256" key="9">
    <source>
        <dbReference type="ARBA" id="ARBA00023224"/>
    </source>
</evidence>
<dbReference type="InParanoid" id="B3LX16"/>
<evidence type="ECO:0000256" key="10">
    <source>
        <dbReference type="RuleBase" id="RU351113"/>
    </source>
</evidence>
<keyword evidence="6 10" id="KW-1133">Transmembrane helix</keyword>
<dbReference type="EMBL" id="CH902617">
    <property type="protein sequence ID" value="EDV43855.1"/>
    <property type="molecule type" value="Genomic_DNA"/>
</dbReference>
<keyword evidence="12" id="KW-1185">Reference proteome</keyword>
<dbReference type="GeneID" id="6499102"/>
<protein>
    <recommendedName>
        <fullName evidence="10">Odorant receptor</fullName>
    </recommendedName>
</protein>
<dbReference type="InterPro" id="IPR004117">
    <property type="entry name" value="7tm6_olfct_rcpt"/>
</dbReference>
<feature type="transmembrane region" description="Helical" evidence="10">
    <location>
        <begin position="139"/>
        <end position="163"/>
    </location>
</feature>
<dbReference type="GO" id="GO:0007165">
    <property type="term" value="P:signal transduction"/>
    <property type="evidence" value="ECO:0007669"/>
    <property type="project" value="UniProtKB-KW"/>
</dbReference>
<dbReference type="OrthoDB" id="6604226at2759"/>
<dbReference type="AlphaFoldDB" id="B3LX16"/>
<name>B3LX16_DROAN</name>
<feature type="transmembrane region" description="Helical" evidence="10">
    <location>
        <begin position="294"/>
        <end position="315"/>
    </location>
</feature>
<reference evidence="11 12" key="1">
    <citation type="journal article" date="2007" name="Nature">
        <title>Evolution of genes and genomes on the Drosophila phylogeny.</title>
        <authorList>
            <consortium name="Drosophila 12 Genomes Consortium"/>
            <person name="Clark A.G."/>
            <person name="Eisen M.B."/>
            <person name="Smith D.R."/>
            <person name="Bergman C.M."/>
            <person name="Oliver B."/>
            <person name="Markow T.A."/>
            <person name="Kaufman T.C."/>
            <person name="Kellis M."/>
            <person name="Gelbart W."/>
            <person name="Iyer V.N."/>
            <person name="Pollard D.A."/>
            <person name="Sackton T.B."/>
            <person name="Larracuente A.M."/>
            <person name="Singh N.D."/>
            <person name="Abad J.P."/>
            <person name="Abt D.N."/>
            <person name="Adryan B."/>
            <person name="Aguade M."/>
            <person name="Akashi H."/>
            <person name="Anderson W.W."/>
            <person name="Aquadro C.F."/>
            <person name="Ardell D.H."/>
            <person name="Arguello R."/>
            <person name="Artieri C.G."/>
            <person name="Barbash D.A."/>
            <person name="Barker D."/>
            <person name="Barsanti P."/>
            <person name="Batterham P."/>
            <person name="Batzoglou S."/>
            <person name="Begun D."/>
            <person name="Bhutkar A."/>
            <person name="Blanco E."/>
            <person name="Bosak S.A."/>
            <person name="Bradley R.K."/>
            <person name="Brand A.D."/>
            <person name="Brent M.R."/>
            <person name="Brooks A.N."/>
            <person name="Brown R.H."/>
            <person name="Butlin R.K."/>
            <person name="Caggese C."/>
            <person name="Calvi B.R."/>
            <person name="Bernardo de Carvalho A."/>
            <person name="Caspi A."/>
            <person name="Castrezana S."/>
            <person name="Celniker S.E."/>
            <person name="Chang J.L."/>
            <person name="Chapple C."/>
            <person name="Chatterji S."/>
            <person name="Chinwalla A."/>
            <person name="Civetta A."/>
            <person name="Clifton S.W."/>
            <person name="Comeron J.M."/>
            <person name="Costello J.C."/>
            <person name="Coyne J.A."/>
            <person name="Daub J."/>
            <person name="David R.G."/>
            <person name="Delcher A.L."/>
            <person name="Delehaunty K."/>
            <person name="Do C.B."/>
            <person name="Ebling H."/>
            <person name="Edwards K."/>
            <person name="Eickbush T."/>
            <person name="Evans J.D."/>
            <person name="Filipski A."/>
            <person name="Findeiss S."/>
            <person name="Freyhult E."/>
            <person name="Fulton L."/>
            <person name="Fulton R."/>
            <person name="Garcia A.C."/>
            <person name="Gardiner A."/>
            <person name="Garfield D.A."/>
            <person name="Garvin B.E."/>
            <person name="Gibson G."/>
            <person name="Gilbert D."/>
            <person name="Gnerre S."/>
            <person name="Godfrey J."/>
            <person name="Good R."/>
            <person name="Gotea V."/>
            <person name="Gravely B."/>
            <person name="Greenberg A.J."/>
            <person name="Griffiths-Jones S."/>
            <person name="Gross S."/>
            <person name="Guigo R."/>
            <person name="Gustafson E.A."/>
            <person name="Haerty W."/>
            <person name="Hahn M.W."/>
            <person name="Halligan D.L."/>
            <person name="Halpern A.L."/>
            <person name="Halter G.M."/>
            <person name="Han M.V."/>
            <person name="Heger A."/>
            <person name="Hillier L."/>
            <person name="Hinrichs A.S."/>
            <person name="Holmes I."/>
            <person name="Hoskins R.A."/>
            <person name="Hubisz M.J."/>
            <person name="Hultmark D."/>
            <person name="Huntley M.A."/>
            <person name="Jaffe D.B."/>
            <person name="Jagadeeshan S."/>
            <person name="Jeck W.R."/>
            <person name="Johnson J."/>
            <person name="Jones C.D."/>
            <person name="Jordan W.C."/>
            <person name="Karpen G.H."/>
            <person name="Kataoka E."/>
            <person name="Keightley P.D."/>
            <person name="Kheradpour P."/>
            <person name="Kirkness E.F."/>
            <person name="Koerich L.B."/>
            <person name="Kristiansen K."/>
            <person name="Kudrna D."/>
            <person name="Kulathinal R.J."/>
            <person name="Kumar S."/>
            <person name="Kwok R."/>
            <person name="Lander E."/>
            <person name="Langley C.H."/>
            <person name="Lapoint R."/>
            <person name="Lazzaro B.P."/>
            <person name="Lee S.J."/>
            <person name="Levesque L."/>
            <person name="Li R."/>
            <person name="Lin C.F."/>
            <person name="Lin M.F."/>
            <person name="Lindblad-Toh K."/>
            <person name="Llopart A."/>
            <person name="Long M."/>
            <person name="Low L."/>
            <person name="Lozovsky E."/>
            <person name="Lu J."/>
            <person name="Luo M."/>
            <person name="Machado C.A."/>
            <person name="Makalowski W."/>
            <person name="Marzo M."/>
            <person name="Matsuda M."/>
            <person name="Matzkin L."/>
            <person name="McAllister B."/>
            <person name="McBride C.S."/>
            <person name="McKernan B."/>
            <person name="McKernan K."/>
            <person name="Mendez-Lago M."/>
            <person name="Minx P."/>
            <person name="Mollenhauer M.U."/>
            <person name="Montooth K."/>
            <person name="Mount S.M."/>
            <person name="Mu X."/>
            <person name="Myers E."/>
            <person name="Negre B."/>
            <person name="Newfeld S."/>
            <person name="Nielsen R."/>
            <person name="Noor M.A."/>
            <person name="O'Grady P."/>
            <person name="Pachter L."/>
            <person name="Papaceit M."/>
            <person name="Parisi M.J."/>
            <person name="Parisi M."/>
            <person name="Parts L."/>
            <person name="Pedersen J.S."/>
            <person name="Pesole G."/>
            <person name="Phillippy A.M."/>
            <person name="Ponting C.P."/>
            <person name="Pop M."/>
            <person name="Porcelli D."/>
            <person name="Powell J.R."/>
            <person name="Prohaska S."/>
            <person name="Pruitt K."/>
            <person name="Puig M."/>
            <person name="Quesneville H."/>
            <person name="Ram K.R."/>
            <person name="Rand D."/>
            <person name="Rasmussen M.D."/>
            <person name="Reed L.K."/>
            <person name="Reenan R."/>
            <person name="Reily A."/>
            <person name="Remington K.A."/>
            <person name="Rieger T.T."/>
            <person name="Ritchie M.G."/>
            <person name="Robin C."/>
            <person name="Rogers Y.H."/>
            <person name="Rohde C."/>
            <person name="Rozas J."/>
            <person name="Rubenfield M.J."/>
            <person name="Ruiz A."/>
            <person name="Russo S."/>
            <person name="Salzberg S.L."/>
            <person name="Sanchez-Gracia A."/>
            <person name="Saranga D.J."/>
            <person name="Sato H."/>
            <person name="Schaeffer S.W."/>
            <person name="Schatz M.C."/>
            <person name="Schlenke T."/>
            <person name="Schwartz R."/>
            <person name="Segarra C."/>
            <person name="Singh R.S."/>
            <person name="Sirot L."/>
            <person name="Sirota M."/>
            <person name="Sisneros N.B."/>
            <person name="Smith C.D."/>
            <person name="Smith T.F."/>
            <person name="Spieth J."/>
            <person name="Stage D.E."/>
            <person name="Stark A."/>
            <person name="Stephan W."/>
            <person name="Strausberg R.L."/>
            <person name="Strempel S."/>
            <person name="Sturgill D."/>
            <person name="Sutton G."/>
            <person name="Sutton G.G."/>
            <person name="Tao W."/>
            <person name="Teichmann S."/>
            <person name="Tobari Y.N."/>
            <person name="Tomimura Y."/>
            <person name="Tsolas J.M."/>
            <person name="Valente V.L."/>
            <person name="Venter E."/>
            <person name="Venter J.C."/>
            <person name="Vicario S."/>
            <person name="Vieira F.G."/>
            <person name="Vilella A.J."/>
            <person name="Villasante A."/>
            <person name="Walenz B."/>
            <person name="Wang J."/>
            <person name="Wasserman M."/>
            <person name="Watts T."/>
            <person name="Wilson D."/>
            <person name="Wilson R.K."/>
            <person name="Wing R.A."/>
            <person name="Wolfner M.F."/>
            <person name="Wong A."/>
            <person name="Wong G.K."/>
            <person name="Wu C.I."/>
            <person name="Wu G."/>
            <person name="Yamamoto D."/>
            <person name="Yang H.P."/>
            <person name="Yang S.P."/>
            <person name="Yorke J.A."/>
            <person name="Yoshida K."/>
            <person name="Zdobnov E."/>
            <person name="Zhang P."/>
            <person name="Zhang Y."/>
            <person name="Zimin A.V."/>
            <person name="Baldwin J."/>
            <person name="Abdouelleil A."/>
            <person name="Abdulkadir J."/>
            <person name="Abebe A."/>
            <person name="Abera B."/>
            <person name="Abreu J."/>
            <person name="Acer S.C."/>
            <person name="Aftuck L."/>
            <person name="Alexander A."/>
            <person name="An P."/>
            <person name="Anderson E."/>
            <person name="Anderson S."/>
            <person name="Arachi H."/>
            <person name="Azer M."/>
            <person name="Bachantsang P."/>
            <person name="Barry A."/>
            <person name="Bayul T."/>
            <person name="Berlin A."/>
            <person name="Bessette D."/>
            <person name="Bloom T."/>
            <person name="Blye J."/>
            <person name="Boguslavskiy L."/>
            <person name="Bonnet C."/>
            <person name="Boukhgalter B."/>
            <person name="Bourzgui I."/>
            <person name="Brown A."/>
            <person name="Cahill P."/>
            <person name="Channer S."/>
            <person name="Cheshatsang Y."/>
            <person name="Chuda L."/>
            <person name="Citroen M."/>
            <person name="Collymore A."/>
            <person name="Cooke P."/>
            <person name="Costello M."/>
            <person name="D'Aco K."/>
            <person name="Daza R."/>
            <person name="De Haan G."/>
            <person name="DeGray S."/>
            <person name="DeMaso C."/>
            <person name="Dhargay N."/>
            <person name="Dooley K."/>
            <person name="Dooley E."/>
            <person name="Doricent M."/>
            <person name="Dorje P."/>
            <person name="Dorjee K."/>
            <person name="Dupes A."/>
            <person name="Elong R."/>
            <person name="Falk J."/>
            <person name="Farina A."/>
            <person name="Faro S."/>
            <person name="Ferguson D."/>
            <person name="Fisher S."/>
            <person name="Foley C.D."/>
            <person name="Franke A."/>
            <person name="Friedrich D."/>
            <person name="Gadbois L."/>
            <person name="Gearin G."/>
            <person name="Gearin C.R."/>
            <person name="Giannoukos G."/>
            <person name="Goode T."/>
            <person name="Graham J."/>
            <person name="Grandbois E."/>
            <person name="Grewal S."/>
            <person name="Gyaltsen K."/>
            <person name="Hafez N."/>
            <person name="Hagos B."/>
            <person name="Hall J."/>
            <person name="Henson C."/>
            <person name="Hollinger A."/>
            <person name="Honan T."/>
            <person name="Huard M.D."/>
            <person name="Hughes L."/>
            <person name="Hurhula B."/>
            <person name="Husby M.E."/>
            <person name="Kamat A."/>
            <person name="Kanga B."/>
            <person name="Kashin S."/>
            <person name="Khazanovich D."/>
            <person name="Kisner P."/>
            <person name="Lance K."/>
            <person name="Lara M."/>
            <person name="Lee W."/>
            <person name="Lennon N."/>
            <person name="Letendre F."/>
            <person name="LeVine R."/>
            <person name="Lipovsky A."/>
            <person name="Liu X."/>
            <person name="Liu J."/>
            <person name="Liu S."/>
            <person name="Lokyitsang T."/>
            <person name="Lokyitsang Y."/>
            <person name="Lubonja R."/>
            <person name="Lui A."/>
            <person name="MacDonald P."/>
            <person name="Magnisalis V."/>
            <person name="Maru K."/>
            <person name="Matthews C."/>
            <person name="McCusker W."/>
            <person name="McDonough S."/>
            <person name="Mehta T."/>
            <person name="Meldrim J."/>
            <person name="Meneus L."/>
            <person name="Mihai O."/>
            <person name="Mihalev A."/>
            <person name="Mihova T."/>
            <person name="Mittelman R."/>
            <person name="Mlenga V."/>
            <person name="Montmayeur A."/>
            <person name="Mulrain L."/>
            <person name="Navidi A."/>
            <person name="Naylor J."/>
            <person name="Negash T."/>
            <person name="Nguyen T."/>
            <person name="Nguyen N."/>
            <person name="Nicol R."/>
            <person name="Norbu C."/>
            <person name="Norbu N."/>
            <person name="Novod N."/>
            <person name="O'Neill B."/>
            <person name="Osman S."/>
            <person name="Markiewicz E."/>
            <person name="Oyono O.L."/>
            <person name="Patti C."/>
            <person name="Phunkhang P."/>
            <person name="Pierre F."/>
            <person name="Priest M."/>
            <person name="Raghuraman S."/>
            <person name="Rege F."/>
            <person name="Reyes R."/>
            <person name="Rise C."/>
            <person name="Rogov P."/>
            <person name="Ross K."/>
            <person name="Ryan E."/>
            <person name="Settipalli S."/>
            <person name="Shea T."/>
            <person name="Sherpa N."/>
            <person name="Shi L."/>
            <person name="Shih D."/>
            <person name="Sparrow T."/>
            <person name="Spaulding J."/>
            <person name="Stalker J."/>
            <person name="Stange-Thomann N."/>
            <person name="Stavropoulos S."/>
            <person name="Stone C."/>
            <person name="Strader C."/>
            <person name="Tesfaye S."/>
            <person name="Thomson T."/>
            <person name="Thoulutsang Y."/>
            <person name="Thoulutsang D."/>
            <person name="Topham K."/>
            <person name="Topping I."/>
            <person name="Tsamla T."/>
            <person name="Vassiliev H."/>
            <person name="Vo A."/>
            <person name="Wangchuk T."/>
            <person name="Wangdi T."/>
            <person name="Weiand M."/>
            <person name="Wilkinson J."/>
            <person name="Wilson A."/>
            <person name="Yadav S."/>
            <person name="Young G."/>
            <person name="Yu Q."/>
            <person name="Zembek L."/>
            <person name="Zhong D."/>
            <person name="Zimmer A."/>
            <person name="Zwirko Z."/>
            <person name="Jaffe D.B."/>
            <person name="Alvarez P."/>
            <person name="Brockman W."/>
            <person name="Butler J."/>
            <person name="Chin C."/>
            <person name="Gnerre S."/>
            <person name="Grabherr M."/>
            <person name="Kleber M."/>
            <person name="Mauceli E."/>
            <person name="MacCallum I."/>
        </authorList>
    </citation>
    <scope>NUCLEOTIDE SEQUENCE [LARGE SCALE GENOMIC DNA]</scope>
    <source>
        <strain evidence="12">Tucson 14024-0371.13</strain>
    </source>
</reference>
<evidence type="ECO:0000313" key="12">
    <source>
        <dbReference type="Proteomes" id="UP000007801"/>
    </source>
</evidence>
<sequence length="395" mass="46150">MLFEYLREPVPPHLLTSPEAFHYFEVAMLWIGWMPPKKLQFLYWIASTFIYTWSAVYLPVGITISFFIDIRTLKASELMTILQLFFNSVGMPFKVLFFRLYIERFHQAKEILSRMDRRCTEVEERLEVHRWAVRCNFAYLIYQMIYTCYTTSTVLSSAMAGALPWRIYNPLVDWQKDTLSFWEAALHEGVLMLFAVTQTLMSDVYPLLYGLILRAHIKLLRKRVEKLCMDPGKSSEDNYNDLVMCIKDHQLIHEFVEMIRPAITRTIFIQFLLIGVCLGVSFINILFFADIWTALATVAYITGIMVQTFPFCYVCDLMKSDCDLLEMAIFHSNWLTSSREYKRTLIYFLHKSQKPVAFTAGSMFPISTSSNIQVTKLAFTVVTFVNQMNLADKLK</sequence>
<dbReference type="GO" id="GO:0005886">
    <property type="term" value="C:plasma membrane"/>
    <property type="evidence" value="ECO:0007669"/>
    <property type="project" value="UniProtKB-SubCell"/>
</dbReference>
<dbReference type="GO" id="GO:0005549">
    <property type="term" value="F:odorant binding"/>
    <property type="evidence" value="ECO:0007669"/>
    <property type="project" value="InterPro"/>
</dbReference>
<keyword evidence="5 10" id="KW-0552">Olfaction</keyword>
<dbReference type="PhylomeDB" id="B3LX16"/>
<evidence type="ECO:0000256" key="8">
    <source>
        <dbReference type="ARBA" id="ARBA00023170"/>
    </source>
</evidence>
<keyword evidence="8 10" id="KW-0675">Receptor</keyword>
<dbReference type="Proteomes" id="UP000007801">
    <property type="component" value="Unassembled WGS sequence"/>
</dbReference>
<dbReference type="HOGENOM" id="CLU_033399_8_0_1"/>